<dbReference type="PANTHER" id="PTHR21310">
    <property type="entry name" value="AMINOGLYCOSIDE PHOSPHOTRANSFERASE-RELATED-RELATED"/>
    <property type="match status" value="1"/>
</dbReference>
<reference evidence="2 3" key="1">
    <citation type="journal article" date="2018" name="Evol. Lett.">
        <title>Horizontal gene cluster transfer increased hallucinogenic mushroom diversity.</title>
        <authorList>
            <person name="Reynolds H.T."/>
            <person name="Vijayakumar V."/>
            <person name="Gluck-Thaler E."/>
            <person name="Korotkin H.B."/>
            <person name="Matheny P.B."/>
            <person name="Slot J.C."/>
        </authorList>
    </citation>
    <scope>NUCLEOTIDE SEQUENCE [LARGE SCALE GENOMIC DNA]</scope>
    <source>
        <strain evidence="2 3">2631</strain>
    </source>
</reference>
<gene>
    <name evidence="2" type="ORF">CVT25_002025</name>
</gene>
<dbReference type="PANTHER" id="PTHR21310:SF58">
    <property type="entry name" value="AMINOGLYCOSIDE PHOSPHOTRANSFERASE DOMAIN-CONTAINING PROTEIN"/>
    <property type="match status" value="1"/>
</dbReference>
<dbReference type="STRING" id="93625.A0A409X0C7"/>
<dbReference type="Pfam" id="PF01636">
    <property type="entry name" value="APH"/>
    <property type="match status" value="1"/>
</dbReference>
<evidence type="ECO:0000313" key="2">
    <source>
        <dbReference type="EMBL" id="PPQ84159.1"/>
    </source>
</evidence>
<sequence>MTTQTDSEKQTSALLPAHIIFPIRELRGSELSAYKREARIRRAMNRLHIRMFKSSRFIKKGPRVRLQEALTMHYIAQNTTIRVPRLLDAYTVNGVFHIVQERIDGPVLEDVWRRLSAEEQRRSMEQLKDCLDQLRTLKPPHPDRVQAIDGSSLFNPSIDADPWGPFDDHDAFHEFRCYDFLRTVPETYPRIQEALSKVHGRQYKTVFSHGDLGPHNVLWKNGHIFVIDWERSGWFPEYWDYTRVHMARGYVEDWWKMFEETVSRRYDDEMELSLQYSGYFYQNEKDDDIAMGDDADAHIDYTKTLPESVLAVIFLHCTALSVHSSSPFIYPHPSAAPLSLSQASTFWRKVALNTPAIWSSIHVRNTTRQEILHLWLTRSGTNSDLNLRIEAVHTLADLAYPNELALHPFIRNPPLHTSTRVGRAWTFLVSQIHRWRRVEFELDVQTTFDFLDLPLTKAARLKDLSITVIVRDAHVFPTRILDYLRVSVQSPTLNLQKLSWDCIPTESMPAHGIWGCLREVHLNMGVTMDQSVQFLRGCVQAEVVTVACITNDCMERMEHELQLEAAYRELMTTRHNPLPPPQRHVLPILRRLSIGLGGVVGDCIPIIQFFILPALISLEMQSFDTSMRSCMLLKGFFARSAGVSDGRWDFRRLSIVDHHTSEKIMAQLLSAPASGMISVPEISY</sequence>
<proteinExistence type="predicted"/>
<feature type="domain" description="Aminoglycoside phosphotransferase" evidence="1">
    <location>
        <begin position="67"/>
        <end position="267"/>
    </location>
</feature>
<dbReference type="InParanoid" id="A0A409X0C7"/>
<organism evidence="2 3">
    <name type="scientific">Psilocybe cyanescens</name>
    <dbReference type="NCBI Taxonomy" id="93625"/>
    <lineage>
        <taxon>Eukaryota</taxon>
        <taxon>Fungi</taxon>
        <taxon>Dikarya</taxon>
        <taxon>Basidiomycota</taxon>
        <taxon>Agaricomycotina</taxon>
        <taxon>Agaricomycetes</taxon>
        <taxon>Agaricomycetidae</taxon>
        <taxon>Agaricales</taxon>
        <taxon>Agaricineae</taxon>
        <taxon>Strophariaceae</taxon>
        <taxon>Psilocybe</taxon>
    </lineage>
</organism>
<evidence type="ECO:0000259" key="1">
    <source>
        <dbReference type="Pfam" id="PF01636"/>
    </source>
</evidence>
<protein>
    <recommendedName>
        <fullName evidence="1">Aminoglycoside phosphotransferase domain-containing protein</fullName>
    </recommendedName>
</protein>
<dbReference type="AlphaFoldDB" id="A0A409X0C7"/>
<dbReference type="InterPro" id="IPR002575">
    <property type="entry name" value="Aminoglycoside_PTrfase"/>
</dbReference>
<dbReference type="OrthoDB" id="8300194at2759"/>
<dbReference type="InterPro" id="IPR051678">
    <property type="entry name" value="AGP_Transferase"/>
</dbReference>
<evidence type="ECO:0000313" key="3">
    <source>
        <dbReference type="Proteomes" id="UP000283269"/>
    </source>
</evidence>
<accession>A0A409X0C7</accession>
<dbReference type="EMBL" id="NHYD01002923">
    <property type="protein sequence ID" value="PPQ84159.1"/>
    <property type="molecule type" value="Genomic_DNA"/>
</dbReference>
<dbReference type="CDD" id="cd05120">
    <property type="entry name" value="APH_ChoK_like"/>
    <property type="match status" value="1"/>
</dbReference>
<dbReference type="InterPro" id="IPR011009">
    <property type="entry name" value="Kinase-like_dom_sf"/>
</dbReference>
<name>A0A409X0C7_PSICY</name>
<keyword evidence="3" id="KW-1185">Reference proteome</keyword>
<comment type="caution">
    <text evidence="2">The sequence shown here is derived from an EMBL/GenBank/DDBJ whole genome shotgun (WGS) entry which is preliminary data.</text>
</comment>
<dbReference type="SUPFAM" id="SSF56112">
    <property type="entry name" value="Protein kinase-like (PK-like)"/>
    <property type="match status" value="1"/>
</dbReference>
<dbReference type="Proteomes" id="UP000283269">
    <property type="component" value="Unassembled WGS sequence"/>
</dbReference>
<dbReference type="Gene3D" id="3.90.1200.10">
    <property type="match status" value="1"/>
</dbReference>